<dbReference type="InterPro" id="IPR042103">
    <property type="entry name" value="SerRS_1_N_sf"/>
</dbReference>
<sequence>MLDIELFRNNLQKIIDSEKKRFKDPLNAERVLEDDIKWRKILQQLQDLRKLRNEISVQIGKLKKSGENERVKKAIEKSKKIKLKIDELEKKEVESLEQRDKVRYTVGNILHESVPYGETEEENEIVRIVGKIPKFNFKPLSHVDLISKIDGADTKKASEVVGSRFYYLKGDTVLLNLALLRFALDKLISKNYIPMWPPFFTKHEVMKAAAELTDFEEQLYKIQDEDLYMIATSEQSLAAYHYNEILEIERLPIKYVGISSCFRREAGSHGKDTLGIFRVHRFEKVEQFILCAPEDSWKHHEELIANSEELFKELQIPYRIVNIASGELNDNAAKKYDLEAWFPASETYRELVSCSNCLDYQARKLKIRMGKVGSQQSKTILNTLNSTAIATERTICCIL</sequence>
<dbReference type="Gene3D" id="1.10.287.40">
    <property type="entry name" value="Serine-tRNA synthetase, tRNA binding domain"/>
    <property type="match status" value="1"/>
</dbReference>
<dbReference type="GO" id="GO:0005524">
    <property type="term" value="F:ATP binding"/>
    <property type="evidence" value="ECO:0007669"/>
    <property type="project" value="UniProtKB-KW"/>
</dbReference>
<dbReference type="GO" id="GO:0006434">
    <property type="term" value="P:seryl-tRNA aminoacylation"/>
    <property type="evidence" value="ECO:0007669"/>
    <property type="project" value="InterPro"/>
</dbReference>
<evidence type="ECO:0000256" key="7">
    <source>
        <dbReference type="ARBA" id="ARBA00031113"/>
    </source>
</evidence>
<comment type="caution">
    <text evidence="9">The sequence shown here is derived from an EMBL/GenBank/DDBJ whole genome shotgun (WGS) entry which is preliminary data.</text>
</comment>
<evidence type="ECO:0000256" key="2">
    <source>
        <dbReference type="ARBA" id="ARBA00022598"/>
    </source>
</evidence>
<evidence type="ECO:0000256" key="5">
    <source>
        <dbReference type="ARBA" id="ARBA00022917"/>
    </source>
</evidence>
<evidence type="ECO:0000259" key="8">
    <source>
        <dbReference type="PROSITE" id="PS50862"/>
    </source>
</evidence>
<dbReference type="InterPro" id="IPR002317">
    <property type="entry name" value="Ser-tRNA-ligase_type_1"/>
</dbReference>
<dbReference type="InterPro" id="IPR033729">
    <property type="entry name" value="SerRS_core"/>
</dbReference>
<gene>
    <name evidence="9" type="ORF">LCGC14_1494700</name>
</gene>
<accession>A0A0F9JRN3</accession>
<evidence type="ECO:0000256" key="3">
    <source>
        <dbReference type="ARBA" id="ARBA00022741"/>
    </source>
</evidence>
<evidence type="ECO:0000313" key="9">
    <source>
        <dbReference type="EMBL" id="KKM65101.1"/>
    </source>
</evidence>
<evidence type="ECO:0000256" key="4">
    <source>
        <dbReference type="ARBA" id="ARBA00022840"/>
    </source>
</evidence>
<keyword evidence="3" id="KW-0547">Nucleotide-binding</keyword>
<dbReference type="InterPro" id="IPR010978">
    <property type="entry name" value="tRNA-bd_arm"/>
</dbReference>
<organism evidence="9">
    <name type="scientific">marine sediment metagenome</name>
    <dbReference type="NCBI Taxonomy" id="412755"/>
    <lineage>
        <taxon>unclassified sequences</taxon>
        <taxon>metagenomes</taxon>
        <taxon>ecological metagenomes</taxon>
    </lineage>
</organism>
<dbReference type="EC" id="6.1.1.11" evidence="1"/>
<protein>
    <recommendedName>
        <fullName evidence="1">serine--tRNA ligase</fullName>
        <ecNumber evidence="1">6.1.1.11</ecNumber>
    </recommendedName>
    <alternativeName>
        <fullName evidence="7">Seryl-tRNA synthetase</fullName>
    </alternativeName>
</protein>
<dbReference type="InterPro" id="IPR002314">
    <property type="entry name" value="aa-tRNA-synt_IIb"/>
</dbReference>
<keyword evidence="6" id="KW-0030">Aminoacyl-tRNA synthetase</keyword>
<dbReference type="CDD" id="cd00770">
    <property type="entry name" value="SerRS_core"/>
    <property type="match status" value="1"/>
</dbReference>
<keyword evidence="2" id="KW-0436">Ligase</keyword>
<dbReference type="PROSITE" id="PS50862">
    <property type="entry name" value="AA_TRNA_LIGASE_II"/>
    <property type="match status" value="1"/>
</dbReference>
<dbReference type="SUPFAM" id="SSF55681">
    <property type="entry name" value="Class II aaRS and biotin synthetases"/>
    <property type="match status" value="1"/>
</dbReference>
<dbReference type="NCBIfam" id="TIGR00414">
    <property type="entry name" value="serS"/>
    <property type="match status" value="1"/>
</dbReference>
<dbReference type="InterPro" id="IPR006195">
    <property type="entry name" value="aa-tRNA-synth_II"/>
</dbReference>
<dbReference type="AlphaFoldDB" id="A0A0F9JRN3"/>
<dbReference type="GO" id="GO:0004828">
    <property type="term" value="F:serine-tRNA ligase activity"/>
    <property type="evidence" value="ECO:0007669"/>
    <property type="project" value="UniProtKB-EC"/>
</dbReference>
<dbReference type="Gene3D" id="3.30.930.10">
    <property type="entry name" value="Bira Bifunctional Protein, Domain 2"/>
    <property type="match status" value="1"/>
</dbReference>
<dbReference type="Pfam" id="PF00587">
    <property type="entry name" value="tRNA-synt_2b"/>
    <property type="match status" value="1"/>
</dbReference>
<evidence type="ECO:0000256" key="1">
    <source>
        <dbReference type="ARBA" id="ARBA00012840"/>
    </source>
</evidence>
<name>A0A0F9JRN3_9ZZZZ</name>
<dbReference type="Pfam" id="PF02403">
    <property type="entry name" value="Seryl_tRNA_N"/>
    <property type="match status" value="1"/>
</dbReference>
<dbReference type="InterPro" id="IPR015866">
    <property type="entry name" value="Ser-tRNA-synth_1_N"/>
</dbReference>
<dbReference type="PANTHER" id="PTHR11778">
    <property type="entry name" value="SERYL-TRNA SYNTHETASE"/>
    <property type="match status" value="1"/>
</dbReference>
<feature type="domain" description="Aminoacyl-transfer RNA synthetases class-II family profile" evidence="8">
    <location>
        <begin position="141"/>
        <end position="399"/>
    </location>
</feature>
<dbReference type="PRINTS" id="PR00981">
    <property type="entry name" value="TRNASYNTHSER"/>
</dbReference>
<dbReference type="SUPFAM" id="SSF46589">
    <property type="entry name" value="tRNA-binding arm"/>
    <property type="match status" value="1"/>
</dbReference>
<dbReference type="InterPro" id="IPR045864">
    <property type="entry name" value="aa-tRNA-synth_II/BPL/LPL"/>
</dbReference>
<reference evidence="9" key="1">
    <citation type="journal article" date="2015" name="Nature">
        <title>Complex archaea that bridge the gap between prokaryotes and eukaryotes.</title>
        <authorList>
            <person name="Spang A."/>
            <person name="Saw J.H."/>
            <person name="Jorgensen S.L."/>
            <person name="Zaremba-Niedzwiedzka K."/>
            <person name="Martijn J."/>
            <person name="Lind A.E."/>
            <person name="van Eijk R."/>
            <person name="Schleper C."/>
            <person name="Guy L."/>
            <person name="Ettema T.J."/>
        </authorList>
    </citation>
    <scope>NUCLEOTIDE SEQUENCE</scope>
</reference>
<dbReference type="EMBL" id="LAZR01010779">
    <property type="protein sequence ID" value="KKM65101.1"/>
    <property type="molecule type" value="Genomic_DNA"/>
</dbReference>
<evidence type="ECO:0000256" key="6">
    <source>
        <dbReference type="ARBA" id="ARBA00023146"/>
    </source>
</evidence>
<dbReference type="PIRSF" id="PIRSF001529">
    <property type="entry name" value="Ser-tRNA-synth_IIa"/>
    <property type="match status" value="1"/>
</dbReference>
<feature type="non-terminal residue" evidence="9">
    <location>
        <position position="399"/>
    </location>
</feature>
<proteinExistence type="predicted"/>
<keyword evidence="5" id="KW-0648">Protein biosynthesis</keyword>
<keyword evidence="4" id="KW-0067">ATP-binding</keyword>